<proteinExistence type="predicted"/>
<feature type="transmembrane region" description="Helical" evidence="1">
    <location>
        <begin position="63"/>
        <end position="87"/>
    </location>
</feature>
<keyword evidence="3" id="KW-1185">Reference proteome</keyword>
<organism evidence="2 3">
    <name type="scientific">Paraburkholderia hiiakae</name>
    <dbReference type="NCBI Taxonomy" id="1081782"/>
    <lineage>
        <taxon>Bacteria</taxon>
        <taxon>Pseudomonadati</taxon>
        <taxon>Pseudomonadota</taxon>
        <taxon>Betaproteobacteria</taxon>
        <taxon>Burkholderiales</taxon>
        <taxon>Burkholderiaceae</taxon>
        <taxon>Paraburkholderia</taxon>
    </lineage>
</organism>
<comment type="caution">
    <text evidence="2">The sequence shown here is derived from an EMBL/GenBank/DDBJ whole genome shotgun (WGS) entry which is preliminary data.</text>
</comment>
<accession>A0ABN7HTR2</accession>
<feature type="transmembrane region" description="Helical" evidence="1">
    <location>
        <begin position="166"/>
        <end position="188"/>
    </location>
</feature>
<evidence type="ECO:0000313" key="2">
    <source>
        <dbReference type="EMBL" id="CAD6535039.1"/>
    </source>
</evidence>
<name>A0ABN7HTR2_9BURK</name>
<sequence length="250" mass="26104">MVGKLLVRGMLAGIAAGLLTFGFAKIAGEPQVDQAISFEEKADAAKGEAPEPEIVSRKTQASIGLFTGVMVYGASIGGLFALVFAYANGRAGRLSPRALSAWLALAAFVAIYVVPNIKYPANPPSVGDPETIGYRTGLFFLMIAISIAVSVFSLKARAALVPRLGVWNASIVALVLFVVVIGAVQFALPTINEVPAAFPAVLLWKFRTVSIGMQVILWTTIGLLFGALAEKLIGANARAGSARGTQTRAA</sequence>
<dbReference type="Pfam" id="PF09490">
    <property type="entry name" value="CbtA"/>
    <property type="match status" value="1"/>
</dbReference>
<evidence type="ECO:0000313" key="3">
    <source>
        <dbReference type="Proteomes" id="UP000656319"/>
    </source>
</evidence>
<dbReference type="InterPro" id="IPR012666">
    <property type="entry name" value="CbtA_put"/>
</dbReference>
<feature type="transmembrane region" description="Helical" evidence="1">
    <location>
        <begin position="99"/>
        <end position="117"/>
    </location>
</feature>
<keyword evidence="1" id="KW-0812">Transmembrane</keyword>
<keyword evidence="1" id="KW-1133">Transmembrane helix</keyword>
<feature type="transmembrane region" description="Helical" evidence="1">
    <location>
        <begin position="137"/>
        <end position="154"/>
    </location>
</feature>
<keyword evidence="1" id="KW-0472">Membrane</keyword>
<feature type="transmembrane region" description="Helical" evidence="1">
    <location>
        <begin position="208"/>
        <end position="229"/>
    </location>
</feature>
<dbReference type="RefSeq" id="WP_201696699.1">
    <property type="nucleotide sequence ID" value="NZ_CAJHCQ010000007.1"/>
</dbReference>
<dbReference type="Proteomes" id="UP000656319">
    <property type="component" value="Unassembled WGS sequence"/>
</dbReference>
<evidence type="ECO:0008006" key="4">
    <source>
        <dbReference type="Google" id="ProtNLM"/>
    </source>
</evidence>
<protein>
    <recommendedName>
        <fullName evidence="4">Cobalt transporter subunit (CbtA)</fullName>
    </recommendedName>
</protein>
<evidence type="ECO:0000256" key="1">
    <source>
        <dbReference type="SAM" id="Phobius"/>
    </source>
</evidence>
<reference evidence="2 3" key="1">
    <citation type="submission" date="2020-10" db="EMBL/GenBank/DDBJ databases">
        <authorList>
            <person name="Peeters C."/>
        </authorList>
    </citation>
    <scope>NUCLEOTIDE SEQUENCE [LARGE SCALE GENOMIC DNA]</scope>
    <source>
        <strain evidence="2 3">LMG 27952</strain>
    </source>
</reference>
<dbReference type="EMBL" id="CAJHCQ010000007">
    <property type="protein sequence ID" value="CAD6535039.1"/>
    <property type="molecule type" value="Genomic_DNA"/>
</dbReference>
<gene>
    <name evidence="2" type="ORF">LMG27952_02978</name>
</gene>